<dbReference type="InterPro" id="IPR011989">
    <property type="entry name" value="ARM-like"/>
</dbReference>
<dbReference type="AlphaFoldDB" id="A0AAN7QWC6"/>
<dbReference type="Proteomes" id="UP001345219">
    <property type="component" value="Chromosome 14"/>
</dbReference>
<dbReference type="InterPro" id="IPR013083">
    <property type="entry name" value="Znf_RING/FYVE/PHD"/>
</dbReference>
<evidence type="ECO:0000256" key="4">
    <source>
        <dbReference type="ARBA" id="ARBA00022786"/>
    </source>
</evidence>
<keyword evidence="3 5" id="KW-0808">Transferase</keyword>
<organism evidence="7 8">
    <name type="scientific">Trapa incisa</name>
    <dbReference type="NCBI Taxonomy" id="236973"/>
    <lineage>
        <taxon>Eukaryota</taxon>
        <taxon>Viridiplantae</taxon>
        <taxon>Streptophyta</taxon>
        <taxon>Embryophyta</taxon>
        <taxon>Tracheophyta</taxon>
        <taxon>Spermatophyta</taxon>
        <taxon>Magnoliopsida</taxon>
        <taxon>eudicotyledons</taxon>
        <taxon>Gunneridae</taxon>
        <taxon>Pentapetalae</taxon>
        <taxon>rosids</taxon>
        <taxon>malvids</taxon>
        <taxon>Myrtales</taxon>
        <taxon>Lythraceae</taxon>
        <taxon>Trapa</taxon>
    </lineage>
</organism>
<gene>
    <name evidence="7" type="ORF">SAY87_017730</name>
</gene>
<comment type="catalytic activity">
    <reaction evidence="1 5">
        <text>S-ubiquitinyl-[E2 ubiquitin-conjugating enzyme]-L-cysteine + [acceptor protein]-L-lysine = [E2 ubiquitin-conjugating enzyme]-L-cysteine + N(6)-ubiquitinyl-[acceptor protein]-L-lysine.</text>
        <dbReference type="EC" id="2.3.2.27"/>
    </reaction>
</comment>
<dbReference type="InterPro" id="IPR058678">
    <property type="entry name" value="ARM_PUB"/>
</dbReference>
<dbReference type="InterPro" id="IPR045185">
    <property type="entry name" value="PUB22/23/24-like"/>
</dbReference>
<dbReference type="EC" id="2.3.2.27" evidence="5"/>
<dbReference type="SUPFAM" id="SSF48371">
    <property type="entry name" value="ARM repeat"/>
    <property type="match status" value="1"/>
</dbReference>
<dbReference type="FunFam" id="3.30.40.10:FF:000437">
    <property type="entry name" value="RING-type E3 ubiquitin transferase"/>
    <property type="match status" value="1"/>
</dbReference>
<dbReference type="Gene3D" id="1.25.10.10">
    <property type="entry name" value="Leucine-rich Repeat Variant"/>
    <property type="match status" value="1"/>
</dbReference>
<evidence type="ECO:0000259" key="6">
    <source>
        <dbReference type="PROSITE" id="PS51698"/>
    </source>
</evidence>
<dbReference type="PROSITE" id="PS51698">
    <property type="entry name" value="U_BOX"/>
    <property type="match status" value="1"/>
</dbReference>
<reference evidence="7 8" key="1">
    <citation type="journal article" date="2023" name="Hortic Res">
        <title>Pangenome of water caltrop reveals structural variations and asymmetric subgenome divergence after allopolyploidization.</title>
        <authorList>
            <person name="Zhang X."/>
            <person name="Chen Y."/>
            <person name="Wang L."/>
            <person name="Yuan Y."/>
            <person name="Fang M."/>
            <person name="Shi L."/>
            <person name="Lu R."/>
            <person name="Comes H.P."/>
            <person name="Ma Y."/>
            <person name="Chen Y."/>
            <person name="Huang G."/>
            <person name="Zhou Y."/>
            <person name="Zheng Z."/>
            <person name="Qiu Y."/>
        </authorList>
    </citation>
    <scope>NUCLEOTIDE SEQUENCE [LARGE SCALE GENOMIC DNA]</scope>
    <source>
        <tissue evidence="7">Roots</tissue>
    </source>
</reference>
<evidence type="ECO:0000256" key="5">
    <source>
        <dbReference type="RuleBase" id="RU369093"/>
    </source>
</evidence>
<dbReference type="GO" id="GO:0006952">
    <property type="term" value="P:defense response"/>
    <property type="evidence" value="ECO:0007669"/>
    <property type="project" value="UniProtKB-ARBA"/>
</dbReference>
<comment type="function">
    <text evidence="5">Functions as an E3 ubiquitin ligase.</text>
</comment>
<dbReference type="Pfam" id="PF04564">
    <property type="entry name" value="U-box"/>
    <property type="match status" value="1"/>
</dbReference>
<dbReference type="SUPFAM" id="SSF57850">
    <property type="entry name" value="RING/U-box"/>
    <property type="match status" value="1"/>
</dbReference>
<sequence length="424" mass="47055">MEEVDVPPYFICPISLEIMKDPVTVTTGITYDRDSIEMWLSNPKNVTCPVTKQVIPYDSELTPNHTLRRLIQSWCILNASRGIERIPTPKAPVGKAQIVQILDELARSPQSQCSKSLQRLRSIVSLNSANKRLVEAAGAVDVLAEIISSGNMCSTSSSSEDLTEIDGLLEVKRPSDEALSILYNLQLSPAGVKTLVRKDNGRFVESLMRVMQRSSFESRAYAVMLLRLMFDVAEPMQMITLGQEFFIELVQLLHDQISPDKASKATLKLLVHIMPWGRNRIKAVEAGLVPVLIGLLLDESDCGGRRVNEISLLLLDMTCQCAEGRADLLKHGAGLAIVSKKILRVSQVASDRAVRILMSIAKHSATPGVLQEMLQLGVVAKLCLVLQVNCENKTKEKANEILKMHARTWKKSPCLPMHMLSYYP</sequence>
<protein>
    <recommendedName>
        <fullName evidence="5 6">U-box domain-containing protein</fullName>
        <ecNumber evidence="5">2.3.2.27</ecNumber>
    </recommendedName>
    <alternativeName>
        <fullName evidence="5">RING-type E3 ubiquitin transferase PUB</fullName>
    </alternativeName>
</protein>
<dbReference type="InterPro" id="IPR045210">
    <property type="entry name" value="RING-Ubox_PUB"/>
</dbReference>
<name>A0AAN7QWC6_9MYRT</name>
<evidence type="ECO:0000256" key="2">
    <source>
        <dbReference type="ARBA" id="ARBA00004906"/>
    </source>
</evidence>
<dbReference type="Pfam" id="PF25598">
    <property type="entry name" value="ARM_PUB"/>
    <property type="match status" value="1"/>
</dbReference>
<dbReference type="GO" id="GO:0016567">
    <property type="term" value="P:protein ubiquitination"/>
    <property type="evidence" value="ECO:0007669"/>
    <property type="project" value="UniProtKB-UniRule"/>
</dbReference>
<feature type="domain" description="U-box" evidence="6">
    <location>
        <begin position="5"/>
        <end position="81"/>
    </location>
</feature>
<evidence type="ECO:0000256" key="3">
    <source>
        <dbReference type="ARBA" id="ARBA00022679"/>
    </source>
</evidence>
<comment type="caution">
    <text evidence="7">The sequence shown here is derived from an EMBL/GenBank/DDBJ whole genome shotgun (WGS) entry which is preliminary data.</text>
</comment>
<dbReference type="InterPro" id="IPR016024">
    <property type="entry name" value="ARM-type_fold"/>
</dbReference>
<dbReference type="InterPro" id="IPR003613">
    <property type="entry name" value="Ubox_domain"/>
</dbReference>
<keyword evidence="8" id="KW-1185">Reference proteome</keyword>
<keyword evidence="4 5" id="KW-0833">Ubl conjugation pathway</keyword>
<evidence type="ECO:0000256" key="1">
    <source>
        <dbReference type="ARBA" id="ARBA00000900"/>
    </source>
</evidence>
<dbReference type="GO" id="GO:0061630">
    <property type="term" value="F:ubiquitin protein ligase activity"/>
    <property type="evidence" value="ECO:0007669"/>
    <property type="project" value="UniProtKB-UniRule"/>
</dbReference>
<evidence type="ECO:0000313" key="7">
    <source>
        <dbReference type="EMBL" id="KAK4777543.1"/>
    </source>
</evidence>
<dbReference type="CDD" id="cd16664">
    <property type="entry name" value="RING-Ubox_PUB"/>
    <property type="match status" value="1"/>
</dbReference>
<dbReference type="PANTHER" id="PTHR22849:SF132">
    <property type="entry name" value="E3 UBIQUITIN-PROTEIN LIGASE PUB23"/>
    <property type="match status" value="1"/>
</dbReference>
<evidence type="ECO:0000313" key="8">
    <source>
        <dbReference type="Proteomes" id="UP001345219"/>
    </source>
</evidence>
<accession>A0AAN7QWC6</accession>
<comment type="pathway">
    <text evidence="2 5">Protein modification; protein ubiquitination.</text>
</comment>
<dbReference type="PANTHER" id="PTHR22849">
    <property type="entry name" value="WDSAM1 PROTEIN"/>
    <property type="match status" value="1"/>
</dbReference>
<proteinExistence type="predicted"/>
<dbReference type="SMART" id="SM00504">
    <property type="entry name" value="Ubox"/>
    <property type="match status" value="1"/>
</dbReference>
<dbReference type="EMBL" id="JAXIOK010000002">
    <property type="protein sequence ID" value="KAK4777543.1"/>
    <property type="molecule type" value="Genomic_DNA"/>
</dbReference>
<dbReference type="Gene3D" id="3.30.40.10">
    <property type="entry name" value="Zinc/RING finger domain, C3HC4 (zinc finger)"/>
    <property type="match status" value="1"/>
</dbReference>